<protein>
    <submittedName>
        <fullName evidence="2">Uncharacterized protein</fullName>
    </submittedName>
</protein>
<name>A0ABU8U066_9ACTN</name>
<dbReference type="Gene3D" id="3.40.710.10">
    <property type="entry name" value="DD-peptidase/beta-lactamase superfamily"/>
    <property type="match status" value="1"/>
</dbReference>
<evidence type="ECO:0000256" key="1">
    <source>
        <dbReference type="SAM" id="SignalP"/>
    </source>
</evidence>
<dbReference type="SUPFAM" id="SSF56601">
    <property type="entry name" value="beta-lactamase/transpeptidase-like"/>
    <property type="match status" value="1"/>
</dbReference>
<comment type="caution">
    <text evidence="2">The sequence shown here is derived from an EMBL/GenBank/DDBJ whole genome shotgun (WGS) entry which is preliminary data.</text>
</comment>
<gene>
    <name evidence="2" type="ORF">WKI68_06950</name>
</gene>
<organism evidence="2 3">
    <name type="scientific">Streptomyces caledonius</name>
    <dbReference type="NCBI Taxonomy" id="3134107"/>
    <lineage>
        <taxon>Bacteria</taxon>
        <taxon>Bacillati</taxon>
        <taxon>Actinomycetota</taxon>
        <taxon>Actinomycetes</taxon>
        <taxon>Kitasatosporales</taxon>
        <taxon>Streptomycetaceae</taxon>
        <taxon>Streptomyces</taxon>
    </lineage>
</organism>
<keyword evidence="1" id="KW-0732">Signal</keyword>
<dbReference type="EMBL" id="JBBKAM010000002">
    <property type="protein sequence ID" value="MEJ8641281.1"/>
    <property type="molecule type" value="Genomic_DNA"/>
</dbReference>
<evidence type="ECO:0000313" key="2">
    <source>
        <dbReference type="EMBL" id="MEJ8641281.1"/>
    </source>
</evidence>
<reference evidence="2 3" key="1">
    <citation type="submission" date="2024-03" db="EMBL/GenBank/DDBJ databases">
        <title>Novel Streptomyces species of biotechnological and ecological value are a feature of Machair soil.</title>
        <authorList>
            <person name="Prole J.R."/>
            <person name="Goodfellow M."/>
            <person name="Allenby N."/>
            <person name="Ward A.C."/>
        </authorList>
    </citation>
    <scope>NUCLEOTIDE SEQUENCE [LARGE SCALE GENOMIC DNA]</scope>
    <source>
        <strain evidence="2 3">MS1.HAVA.3</strain>
    </source>
</reference>
<proteinExistence type="predicted"/>
<dbReference type="InterPro" id="IPR012338">
    <property type="entry name" value="Beta-lactam/transpept-like"/>
</dbReference>
<dbReference type="Proteomes" id="UP001382904">
    <property type="component" value="Unassembled WGS sequence"/>
</dbReference>
<accession>A0ABU8U066</accession>
<evidence type="ECO:0000313" key="3">
    <source>
        <dbReference type="Proteomes" id="UP001382904"/>
    </source>
</evidence>
<sequence>MKRMLALCTAGGATVAVVLAGVAHPQAYVTGDDREKRSADVLQELVPSPDGPGCAAAVGIRGNVVWEAERGKADLTTGRAITSKTVFDMTLSPAVDVPGKAKSYD</sequence>
<keyword evidence="3" id="KW-1185">Reference proteome</keyword>
<feature type="signal peptide" evidence="1">
    <location>
        <begin position="1"/>
        <end position="20"/>
    </location>
</feature>
<feature type="chain" id="PRO_5045923247" evidence="1">
    <location>
        <begin position="21"/>
        <end position="105"/>
    </location>
</feature>